<reference evidence="3" key="1">
    <citation type="submission" date="2016-06" db="UniProtKB">
        <authorList>
            <consortium name="WormBaseParasite"/>
        </authorList>
    </citation>
    <scope>IDENTIFICATION</scope>
</reference>
<evidence type="ECO:0000313" key="3">
    <source>
        <dbReference type="WBParaSite" id="TCNE_0000561201-mRNA-1"/>
    </source>
</evidence>
<organism evidence="2 3">
    <name type="scientific">Toxocara canis</name>
    <name type="common">Canine roundworm</name>
    <dbReference type="NCBI Taxonomy" id="6265"/>
    <lineage>
        <taxon>Eukaryota</taxon>
        <taxon>Metazoa</taxon>
        <taxon>Ecdysozoa</taxon>
        <taxon>Nematoda</taxon>
        <taxon>Chromadorea</taxon>
        <taxon>Rhabditida</taxon>
        <taxon>Spirurina</taxon>
        <taxon>Ascaridomorpha</taxon>
        <taxon>Ascaridoidea</taxon>
        <taxon>Toxocaridae</taxon>
        <taxon>Toxocara</taxon>
    </lineage>
</organism>
<keyword evidence="2" id="KW-1185">Reference proteome</keyword>
<evidence type="ECO:0000313" key="1">
    <source>
        <dbReference type="EMBL" id="VDM36791.1"/>
    </source>
</evidence>
<name>A0A183UAU2_TOXCA</name>
<sequence length="78" mass="9042">MKIEIEDCFDHNTEKLQMLSFLGGIVFTATPTERSEHTVESIKFITMVIFTSHTDRCQCFGIKYETENAMSISDRKME</sequence>
<evidence type="ECO:0000313" key="2">
    <source>
        <dbReference type="Proteomes" id="UP000050794"/>
    </source>
</evidence>
<dbReference type="EMBL" id="UYWY01019373">
    <property type="protein sequence ID" value="VDM36791.1"/>
    <property type="molecule type" value="Genomic_DNA"/>
</dbReference>
<reference evidence="1 2" key="2">
    <citation type="submission" date="2018-11" db="EMBL/GenBank/DDBJ databases">
        <authorList>
            <consortium name="Pathogen Informatics"/>
        </authorList>
    </citation>
    <scope>NUCLEOTIDE SEQUENCE [LARGE SCALE GENOMIC DNA]</scope>
</reference>
<dbReference type="WBParaSite" id="TCNE_0000561201-mRNA-1">
    <property type="protein sequence ID" value="TCNE_0000561201-mRNA-1"/>
    <property type="gene ID" value="TCNE_0000561201"/>
</dbReference>
<dbReference type="AlphaFoldDB" id="A0A183UAU2"/>
<dbReference type="Proteomes" id="UP000050794">
    <property type="component" value="Unassembled WGS sequence"/>
</dbReference>
<protein>
    <submittedName>
        <fullName evidence="1 3">Uncharacterized protein</fullName>
    </submittedName>
</protein>
<accession>A0A183UAU2</accession>
<proteinExistence type="predicted"/>
<gene>
    <name evidence="1" type="ORF">TCNE_LOCUS5612</name>
</gene>